<dbReference type="AlphaFoldDB" id="A0A927ZKE1"/>
<evidence type="ECO:0000313" key="3">
    <source>
        <dbReference type="Proteomes" id="UP000768462"/>
    </source>
</evidence>
<gene>
    <name evidence="2" type="ORF">E7215_00985</name>
</gene>
<protein>
    <submittedName>
        <fullName evidence="2">Serine hydrolase</fullName>
    </submittedName>
</protein>
<keyword evidence="2" id="KW-0378">Hydrolase</keyword>
<dbReference type="Gene3D" id="3.40.710.10">
    <property type="entry name" value="DD-peptidase/beta-lactamase superfamily"/>
    <property type="match status" value="1"/>
</dbReference>
<dbReference type="GO" id="GO:0008800">
    <property type="term" value="F:beta-lactamase activity"/>
    <property type="evidence" value="ECO:0007669"/>
    <property type="project" value="InterPro"/>
</dbReference>
<proteinExistence type="predicted"/>
<comment type="caution">
    <text evidence="2">The sequence shown here is derived from an EMBL/GenBank/DDBJ whole genome shotgun (WGS) entry which is preliminary data.</text>
</comment>
<dbReference type="InterPro" id="IPR045155">
    <property type="entry name" value="Beta-lactam_cat"/>
</dbReference>
<dbReference type="EMBL" id="SVCM01000012">
    <property type="protein sequence ID" value="MBE6058736.1"/>
    <property type="molecule type" value="Genomic_DNA"/>
</dbReference>
<dbReference type="InterPro" id="IPR012338">
    <property type="entry name" value="Beta-lactam/transpept-like"/>
</dbReference>
<dbReference type="SUPFAM" id="SSF56601">
    <property type="entry name" value="beta-lactamase/transpeptidase-like"/>
    <property type="match status" value="1"/>
</dbReference>
<name>A0A927ZKE1_9CLOT</name>
<accession>A0A927ZKE1</accession>
<evidence type="ECO:0000313" key="2">
    <source>
        <dbReference type="EMBL" id="MBE6058736.1"/>
    </source>
</evidence>
<dbReference type="InterPro" id="IPR000871">
    <property type="entry name" value="Beta-lactam_class-A"/>
</dbReference>
<dbReference type="Pfam" id="PF13354">
    <property type="entry name" value="Beta-lactamase2"/>
    <property type="match status" value="1"/>
</dbReference>
<reference evidence="2" key="1">
    <citation type="submission" date="2019-04" db="EMBL/GenBank/DDBJ databases">
        <title>Evolution of Biomass-Degrading Anaerobic Consortia Revealed by Metagenomics.</title>
        <authorList>
            <person name="Peng X."/>
        </authorList>
    </citation>
    <scope>NUCLEOTIDE SEQUENCE</scope>
    <source>
        <strain evidence="2">SIG254</strain>
    </source>
</reference>
<dbReference type="GO" id="GO:0030655">
    <property type="term" value="P:beta-lactam antibiotic catabolic process"/>
    <property type="evidence" value="ECO:0007669"/>
    <property type="project" value="InterPro"/>
</dbReference>
<dbReference type="PANTHER" id="PTHR35333:SF3">
    <property type="entry name" value="BETA-LACTAMASE-TYPE TRANSPEPTIDASE FOLD CONTAINING PROTEIN"/>
    <property type="match status" value="1"/>
</dbReference>
<organism evidence="2 3">
    <name type="scientific">Clostridium sulfidigenes</name>
    <dbReference type="NCBI Taxonomy" id="318464"/>
    <lineage>
        <taxon>Bacteria</taxon>
        <taxon>Bacillati</taxon>
        <taxon>Bacillota</taxon>
        <taxon>Clostridia</taxon>
        <taxon>Eubacteriales</taxon>
        <taxon>Clostridiaceae</taxon>
        <taxon>Clostridium</taxon>
    </lineage>
</organism>
<dbReference type="PANTHER" id="PTHR35333">
    <property type="entry name" value="BETA-LACTAMASE"/>
    <property type="match status" value="1"/>
</dbReference>
<dbReference type="GO" id="GO:0046677">
    <property type="term" value="P:response to antibiotic"/>
    <property type="evidence" value="ECO:0007669"/>
    <property type="project" value="InterPro"/>
</dbReference>
<sequence length="259" mass="29338">MKEIKRYLETREGEYSFYFADLKSDYTYGFNEDLKMVAAGCIKLPIAMAVMKEVESTNIFLDQLVTITNDDKVSGSFGIIHELEGRQYSVKELIVAMLIQSDNTAACKLINTIGKDRINSIIHDMGLTSTFIKKYPSGEKEDFDNENITTSYDLCKGLALLSKGKVLNEEHSKFILEVIRRNQLTTGISFYWPKDFKVKTAHKAGSLEGIENDIVLLNSEKGDFVFVVMSRNLPSNVYGVSSLTRVGKMMFDIIDKDWN</sequence>
<dbReference type="Proteomes" id="UP000768462">
    <property type="component" value="Unassembled WGS sequence"/>
</dbReference>
<evidence type="ECO:0000259" key="1">
    <source>
        <dbReference type="Pfam" id="PF13354"/>
    </source>
</evidence>
<feature type="domain" description="Beta-lactamase class A catalytic" evidence="1">
    <location>
        <begin position="16"/>
        <end position="229"/>
    </location>
</feature>